<reference evidence="2" key="1">
    <citation type="journal article" date="2023" name="Science">
        <title>Genome structures resolve the early diversification of teleost fishes.</title>
        <authorList>
            <person name="Parey E."/>
            <person name="Louis A."/>
            <person name="Montfort J."/>
            <person name="Bouchez O."/>
            <person name="Roques C."/>
            <person name="Iampietro C."/>
            <person name="Lluch J."/>
            <person name="Castinel A."/>
            <person name="Donnadieu C."/>
            <person name="Desvignes T."/>
            <person name="Floi Bucao C."/>
            <person name="Jouanno E."/>
            <person name="Wen M."/>
            <person name="Mejri S."/>
            <person name="Dirks R."/>
            <person name="Jansen H."/>
            <person name="Henkel C."/>
            <person name="Chen W.J."/>
            <person name="Zahm M."/>
            <person name="Cabau C."/>
            <person name="Klopp C."/>
            <person name="Thompson A.W."/>
            <person name="Robinson-Rechavi M."/>
            <person name="Braasch I."/>
            <person name="Lecointre G."/>
            <person name="Bobe J."/>
            <person name="Postlethwait J.H."/>
            <person name="Berthelot C."/>
            <person name="Roest Crollius H."/>
            <person name="Guiguen Y."/>
        </authorList>
    </citation>
    <scope>NUCLEOTIDE SEQUENCE</scope>
    <source>
        <strain evidence="2">Concon-B</strain>
    </source>
</reference>
<gene>
    <name evidence="2" type="ORF">COCON_G00041220</name>
</gene>
<dbReference type="Gene3D" id="2.60.40.10">
    <property type="entry name" value="Immunoglobulins"/>
    <property type="match status" value="1"/>
</dbReference>
<evidence type="ECO:0000313" key="2">
    <source>
        <dbReference type="EMBL" id="KAJ8281603.1"/>
    </source>
</evidence>
<organism evidence="2 3">
    <name type="scientific">Conger conger</name>
    <name type="common">Conger eel</name>
    <name type="synonym">Muraena conger</name>
    <dbReference type="NCBI Taxonomy" id="82655"/>
    <lineage>
        <taxon>Eukaryota</taxon>
        <taxon>Metazoa</taxon>
        <taxon>Chordata</taxon>
        <taxon>Craniata</taxon>
        <taxon>Vertebrata</taxon>
        <taxon>Euteleostomi</taxon>
        <taxon>Actinopterygii</taxon>
        <taxon>Neopterygii</taxon>
        <taxon>Teleostei</taxon>
        <taxon>Anguilliformes</taxon>
        <taxon>Congridae</taxon>
        <taxon>Conger</taxon>
    </lineage>
</organism>
<dbReference type="EMBL" id="JAFJMO010000003">
    <property type="protein sequence ID" value="KAJ8281603.1"/>
    <property type="molecule type" value="Genomic_DNA"/>
</dbReference>
<evidence type="ECO:0000256" key="1">
    <source>
        <dbReference type="SAM" id="Phobius"/>
    </source>
</evidence>
<dbReference type="Proteomes" id="UP001152803">
    <property type="component" value="Unassembled WGS sequence"/>
</dbReference>
<feature type="transmembrane region" description="Helical" evidence="1">
    <location>
        <begin position="111"/>
        <end position="131"/>
    </location>
</feature>
<name>A0A9Q1DTL2_CONCO</name>
<keyword evidence="3" id="KW-1185">Reference proteome</keyword>
<comment type="caution">
    <text evidence="2">The sequence shown here is derived from an EMBL/GenBank/DDBJ whole genome shotgun (WGS) entry which is preliminary data.</text>
</comment>
<keyword evidence="1" id="KW-1133">Transmembrane helix</keyword>
<dbReference type="OrthoDB" id="8439544at2759"/>
<keyword evidence="1" id="KW-0472">Membrane</keyword>
<evidence type="ECO:0000313" key="3">
    <source>
        <dbReference type="Proteomes" id="UP001152803"/>
    </source>
</evidence>
<accession>A0A9Q1DTL2</accession>
<dbReference type="SUPFAM" id="SSF48726">
    <property type="entry name" value="Immunoglobulin"/>
    <property type="match status" value="1"/>
</dbReference>
<evidence type="ECO:0008006" key="4">
    <source>
        <dbReference type="Google" id="ProtNLM"/>
    </source>
</evidence>
<sequence>MPWHRMHPERISKTDIELIIIDAVSQPEIRSSCTLDGHTLLACSVDRGDHVRLQWIGLANLSHLPQQPAQTMSGRTLYLLGSTPGHVVCVAENPVSKKSSRTTVRRCRGRIPACIACGLLFSVLVCSMAWLKLYRSPTRHSVDTEGNIYLTMQGFQERRPENREVEVDNNIYVTCASVQAVLADTSKVTQKTSP</sequence>
<dbReference type="InterPro" id="IPR036179">
    <property type="entry name" value="Ig-like_dom_sf"/>
</dbReference>
<keyword evidence="1" id="KW-0812">Transmembrane</keyword>
<dbReference type="InterPro" id="IPR013783">
    <property type="entry name" value="Ig-like_fold"/>
</dbReference>
<dbReference type="AlphaFoldDB" id="A0A9Q1DTL2"/>
<proteinExistence type="predicted"/>
<protein>
    <recommendedName>
        <fullName evidence="4">Ig-like domain-containing protein</fullName>
    </recommendedName>
</protein>